<keyword evidence="3" id="KW-1185">Reference proteome</keyword>
<name>A0A1N7SH64_9BURK</name>
<protein>
    <submittedName>
        <fullName evidence="2">Uncharacterized protein</fullName>
    </submittedName>
</protein>
<evidence type="ECO:0000313" key="2">
    <source>
        <dbReference type="EMBL" id="SIT46733.1"/>
    </source>
</evidence>
<dbReference type="AlphaFoldDB" id="A0A1N7SH64"/>
<accession>A0A1N7SH64</accession>
<organism evidence="2 3">
    <name type="scientific">Paraburkholderia ribeironis</name>
    <dbReference type="NCBI Taxonomy" id="1247936"/>
    <lineage>
        <taxon>Bacteria</taxon>
        <taxon>Pseudomonadati</taxon>
        <taxon>Pseudomonadota</taxon>
        <taxon>Betaproteobacteria</taxon>
        <taxon>Burkholderiales</taxon>
        <taxon>Burkholderiaceae</taxon>
        <taxon>Paraburkholderia</taxon>
    </lineage>
</organism>
<evidence type="ECO:0000313" key="3">
    <source>
        <dbReference type="Proteomes" id="UP000187012"/>
    </source>
</evidence>
<evidence type="ECO:0000256" key="1">
    <source>
        <dbReference type="SAM" id="MobiDB-lite"/>
    </source>
</evidence>
<feature type="region of interest" description="Disordered" evidence="1">
    <location>
        <begin position="1"/>
        <end position="40"/>
    </location>
</feature>
<dbReference type="EMBL" id="CYGX02000069">
    <property type="protein sequence ID" value="SIT46733.1"/>
    <property type="molecule type" value="Genomic_DNA"/>
</dbReference>
<sequence>MGIAPSGGYREATGLGILSSRADQRTQRLNRPLPVLDNGPEGPLIQIGDCHMADIALRRHGERRRS</sequence>
<proteinExistence type="predicted"/>
<gene>
    <name evidence="2" type="ORF">BN2475_690028</name>
</gene>
<reference evidence="2 3" key="1">
    <citation type="submission" date="2016-12" db="EMBL/GenBank/DDBJ databases">
        <authorList>
            <person name="Song W.-J."/>
            <person name="Kurnit D.M."/>
        </authorList>
    </citation>
    <scope>NUCLEOTIDE SEQUENCE [LARGE SCALE GENOMIC DNA]</scope>
    <source>
        <strain evidence="2 3">STM7296</strain>
    </source>
</reference>
<dbReference type="Proteomes" id="UP000187012">
    <property type="component" value="Unassembled WGS sequence"/>
</dbReference>